<protein>
    <submittedName>
        <fullName evidence="1">DUF3368 domain-containing protein</fullName>
    </submittedName>
</protein>
<evidence type="ECO:0000313" key="1">
    <source>
        <dbReference type="EMBL" id="TRX01619.1"/>
    </source>
</evidence>
<name>A0ABY3CER4_9GAMM</name>
<gene>
    <name evidence="1" type="ORF">EKO24_003575</name>
</gene>
<proteinExistence type="predicted"/>
<keyword evidence="2" id="KW-1185">Reference proteome</keyword>
<reference evidence="1 2" key="1">
    <citation type="journal article" date="2019" name="Antonie Van Leeuwenhoek">
        <title>Description of 'Ca. Methylobacter oryzae' KRF1, a novel species from the environmentally important Methylobacter clade 2.</title>
        <authorList>
            <person name="Khatri K."/>
            <person name="Mohite J.A."/>
            <person name="Pandit P.S."/>
            <person name="Bahulikar R."/>
            <person name="Rahalkar M.C."/>
        </authorList>
    </citation>
    <scope>NUCLEOTIDE SEQUENCE [LARGE SCALE GENOMIC DNA]</scope>
    <source>
        <strain evidence="1 2">KRF1</strain>
    </source>
</reference>
<dbReference type="Pfam" id="PF11848">
    <property type="entry name" value="DUF3368"/>
    <property type="match status" value="1"/>
</dbReference>
<dbReference type="EMBL" id="RYFG02000019">
    <property type="protein sequence ID" value="TRX01619.1"/>
    <property type="molecule type" value="Genomic_DNA"/>
</dbReference>
<comment type="caution">
    <text evidence="1">The sequence shown here is derived from an EMBL/GenBank/DDBJ whole genome shotgun (WGS) entry which is preliminary data.</text>
</comment>
<accession>A0ABY3CER4</accession>
<evidence type="ECO:0000313" key="2">
    <source>
        <dbReference type="Proteomes" id="UP000733744"/>
    </source>
</evidence>
<dbReference type="PANTHER" id="PTHR39550:SF1">
    <property type="entry name" value="SLL0658 PROTEIN"/>
    <property type="match status" value="1"/>
</dbReference>
<organism evidence="1 2">
    <name type="scientific">Candidatus Methylobacter oryzae</name>
    <dbReference type="NCBI Taxonomy" id="2497749"/>
    <lineage>
        <taxon>Bacteria</taxon>
        <taxon>Pseudomonadati</taxon>
        <taxon>Pseudomonadota</taxon>
        <taxon>Gammaproteobacteria</taxon>
        <taxon>Methylococcales</taxon>
        <taxon>Methylococcaceae</taxon>
        <taxon>Methylobacter</taxon>
    </lineage>
</organism>
<dbReference type="Proteomes" id="UP000733744">
    <property type="component" value="Unassembled WGS sequence"/>
</dbReference>
<sequence>MILVADCSALVALSVCDSLNLLEQLFTSIVVPETVYNEATRPDKKQAQPLKNFLQGKVRQVNLQDYVFLDAFADAGETEAMLLYKQLSADKLLIDDRRGRKVAKINQISTIGSLGVLLAAKEKGLIVEIAPLLKLIEQSDIYLSPNLIATVLELAGENRNR</sequence>
<dbReference type="RefSeq" id="WP_127029680.1">
    <property type="nucleotide sequence ID" value="NZ_RYFG02000019.1"/>
</dbReference>
<dbReference type="InterPro" id="IPR021799">
    <property type="entry name" value="PIN-like_prokaryotic"/>
</dbReference>
<dbReference type="PANTHER" id="PTHR39550">
    <property type="entry name" value="SLL0658 PROTEIN"/>
    <property type="match status" value="1"/>
</dbReference>